<evidence type="ECO:0000256" key="1">
    <source>
        <dbReference type="ARBA" id="ARBA00011074"/>
    </source>
</evidence>
<feature type="domain" description="Deubiquitinating enzyme MINDY-3/4 conserved" evidence="4">
    <location>
        <begin position="115"/>
        <end position="462"/>
    </location>
</feature>
<comment type="similarity">
    <text evidence="1 2">Belongs to the MINDY deubiquitinase family. FAM188 subfamily.</text>
</comment>
<dbReference type="EMBL" id="AKCR02000049">
    <property type="protein sequence ID" value="PKK23545.1"/>
    <property type="molecule type" value="Genomic_DNA"/>
</dbReference>
<feature type="compositionally biased region" description="Basic and acidic residues" evidence="3">
    <location>
        <begin position="423"/>
        <end position="444"/>
    </location>
</feature>
<dbReference type="InterPro" id="IPR025257">
    <property type="entry name" value="MINDY-3/4_CD"/>
</dbReference>
<keyword evidence="2" id="KW-0378">Hydrolase</keyword>
<gene>
    <name evidence="5" type="ORF">A306_00009390</name>
</gene>
<dbReference type="SMART" id="SM01174">
    <property type="entry name" value="DUF4205"/>
    <property type="match status" value="1"/>
</dbReference>
<evidence type="ECO:0000313" key="5">
    <source>
        <dbReference type="EMBL" id="PKK23545.1"/>
    </source>
</evidence>
<comment type="function">
    <text evidence="2">Hydrolase that can remove 'Lys-48'-linked conjugated ubiquitin from proteins.</text>
</comment>
<name>A0A2I0M1I6_COLLI</name>
<dbReference type="GO" id="GO:1990380">
    <property type="term" value="F:K48-linked deubiquitinase activity"/>
    <property type="evidence" value="ECO:0007669"/>
    <property type="project" value="UniProtKB-UniRule"/>
</dbReference>
<dbReference type="InParanoid" id="A0A2I0M1I6"/>
<dbReference type="AlphaFoldDB" id="A0A2I0M1I6"/>
<dbReference type="EC" id="3.4.19.12" evidence="2"/>
<dbReference type="PANTHER" id="PTHR12473:SF18">
    <property type="entry name" value="INACTIVE UBIQUITIN CARBOXYL-TERMINAL HYDROLASE MINDY-4B"/>
    <property type="match status" value="1"/>
</dbReference>
<keyword evidence="2" id="KW-0833">Ubl conjugation pathway</keyword>
<dbReference type="Pfam" id="PF13898">
    <property type="entry name" value="MINDY-3_4_CD"/>
    <property type="match status" value="1"/>
</dbReference>
<sequence length="467" mass="51763">MGDRGAEPAAPRTELEEITSKISDLNKWREIFNFHGAALAREPLEPPEPLEPLEPLEPGTPHTAHPPAPIPSCSLWPRAAAPSPRPWTRTNLGNLTGRYGTLLGCSLSAGPEGLRQLLFGNVSHRFSCEWTQACSRFREPYSDLAYALEAEERGTRAVLMAVQAHIIKYLLFVRNTEYTHLERLCRISRREQGTALAAALADTLWAAGGGRMAIICLITTAVHAAPSRDHRADSFTERVQLFEFGEKAAAQEFIFDHINCFRGEGSHGVILYLYSLLFSRTLERLQEDLGCTATPLLKSSSGNITCTEALLSLLLRGRAIPCELDVGHEPWRGGVGGGDGGAKACRRSPVGYLRRDRAPAEPQVCRGLRTPRLPVWLCGTAGRHGVLFSTDMQLLRDWRVERRFPLLLCSGRQAQSTTARLTVDTHSHPWEEDRSEDPGKRRPSLEMAVRSKWAGATITWNGTDPFF</sequence>
<dbReference type="Proteomes" id="UP000053872">
    <property type="component" value="Unassembled WGS sequence"/>
</dbReference>
<feature type="region of interest" description="Disordered" evidence="3">
    <location>
        <begin position="419"/>
        <end position="445"/>
    </location>
</feature>
<keyword evidence="2" id="KW-0788">Thiol protease</keyword>
<keyword evidence="6" id="KW-1185">Reference proteome</keyword>
<accession>A0A2I0M1I6</accession>
<evidence type="ECO:0000313" key="6">
    <source>
        <dbReference type="Proteomes" id="UP000053872"/>
    </source>
</evidence>
<comment type="caution">
    <text evidence="5">The sequence shown here is derived from an EMBL/GenBank/DDBJ whole genome shotgun (WGS) entry which is preliminary data.</text>
</comment>
<proteinExistence type="inferred from homology"/>
<dbReference type="PANTHER" id="PTHR12473">
    <property type="entry name" value="UBIQUITIN CARBOXYL-TERMINAL HYDROLASE MINDY-4-RELATED"/>
    <property type="match status" value="1"/>
</dbReference>
<keyword evidence="2" id="KW-0645">Protease</keyword>
<organism evidence="5 6">
    <name type="scientific">Columba livia</name>
    <name type="common">Rock dove</name>
    <dbReference type="NCBI Taxonomy" id="8932"/>
    <lineage>
        <taxon>Eukaryota</taxon>
        <taxon>Metazoa</taxon>
        <taxon>Chordata</taxon>
        <taxon>Craniata</taxon>
        <taxon>Vertebrata</taxon>
        <taxon>Euteleostomi</taxon>
        <taxon>Archelosauria</taxon>
        <taxon>Archosauria</taxon>
        <taxon>Dinosauria</taxon>
        <taxon>Saurischia</taxon>
        <taxon>Theropoda</taxon>
        <taxon>Coelurosauria</taxon>
        <taxon>Aves</taxon>
        <taxon>Neognathae</taxon>
        <taxon>Neoaves</taxon>
        <taxon>Columbimorphae</taxon>
        <taxon>Columbiformes</taxon>
        <taxon>Columbidae</taxon>
        <taxon>Columba</taxon>
    </lineage>
</organism>
<dbReference type="GO" id="GO:0071108">
    <property type="term" value="P:protein K48-linked deubiquitination"/>
    <property type="evidence" value="ECO:0007669"/>
    <property type="project" value="InterPro"/>
</dbReference>
<feature type="region of interest" description="Disordered" evidence="3">
    <location>
        <begin position="43"/>
        <end position="75"/>
    </location>
</feature>
<comment type="catalytic activity">
    <reaction evidence="2">
        <text>Thiol-dependent hydrolysis of ester, thioester, amide, peptide and isopeptide bonds formed by the C-terminal Gly of ubiquitin (a 76-residue protein attached to proteins as an intracellular targeting signal).</text>
        <dbReference type="EC" id="3.4.19.12"/>
    </reaction>
</comment>
<reference evidence="5 6" key="1">
    <citation type="journal article" date="2013" name="Science">
        <title>Genomic diversity and evolution of the head crest in the rock pigeon.</title>
        <authorList>
            <person name="Shapiro M.D."/>
            <person name="Kronenberg Z."/>
            <person name="Li C."/>
            <person name="Domyan E.T."/>
            <person name="Pan H."/>
            <person name="Campbell M."/>
            <person name="Tan H."/>
            <person name="Huff C.D."/>
            <person name="Hu H."/>
            <person name="Vickrey A.I."/>
            <person name="Nielsen S.C."/>
            <person name="Stringham S.A."/>
            <person name="Hu H."/>
            <person name="Willerslev E."/>
            <person name="Gilbert M.T."/>
            <person name="Yandell M."/>
            <person name="Zhang G."/>
            <person name="Wang J."/>
        </authorList>
    </citation>
    <scope>NUCLEOTIDE SEQUENCE [LARGE SCALE GENOMIC DNA]</scope>
    <source>
        <tissue evidence="5">Blood</tissue>
    </source>
</reference>
<evidence type="ECO:0000256" key="2">
    <source>
        <dbReference type="RuleBase" id="RU367088"/>
    </source>
</evidence>
<evidence type="ECO:0000259" key="4">
    <source>
        <dbReference type="SMART" id="SM01174"/>
    </source>
</evidence>
<dbReference type="InterPro" id="IPR039785">
    <property type="entry name" value="MINY3/4"/>
</dbReference>
<dbReference type="GO" id="GO:0004843">
    <property type="term" value="F:cysteine-type deubiquitinase activity"/>
    <property type="evidence" value="ECO:0007669"/>
    <property type="project" value="UniProtKB-UniRule"/>
</dbReference>
<dbReference type="GO" id="GO:0006508">
    <property type="term" value="P:proteolysis"/>
    <property type="evidence" value="ECO:0007669"/>
    <property type="project" value="UniProtKB-KW"/>
</dbReference>
<protein>
    <recommendedName>
        <fullName evidence="2">Ubiquitin carboxyl-terminal hydrolase MINDY</fullName>
        <ecNumber evidence="2">3.4.19.12</ecNumber>
    </recommendedName>
</protein>
<evidence type="ECO:0000256" key="3">
    <source>
        <dbReference type="SAM" id="MobiDB-lite"/>
    </source>
</evidence>